<gene>
    <name evidence="3" type="ORF">T440DRAFT_32840</name>
</gene>
<proteinExistence type="predicted"/>
<sequence>MSIRRCWRPMRAWVRWCSGAASQLVGASQGGRQRQRQRERGWRSGGLARTFKMTEMRAGGPQSVDSRGGSSAARPHFKRLANNGRREGHVRCRVRRHWGLHGRGAWYVGADEGEKQAPCRRADVQTGSQRATLRAAAANQHGARTAGSLLPPKHIPAGRPSSLLSRLYLVVY</sequence>
<dbReference type="EMBL" id="MU006298">
    <property type="protein sequence ID" value="KAF2852647.1"/>
    <property type="molecule type" value="Genomic_DNA"/>
</dbReference>
<keyword evidence="4" id="KW-1185">Reference proteome</keyword>
<evidence type="ECO:0000313" key="3">
    <source>
        <dbReference type="EMBL" id="KAF2852647.1"/>
    </source>
</evidence>
<accession>A0A6A7BD46</accession>
<evidence type="ECO:0000313" key="4">
    <source>
        <dbReference type="Proteomes" id="UP000799423"/>
    </source>
</evidence>
<protein>
    <submittedName>
        <fullName evidence="3">Uncharacterized protein</fullName>
    </submittedName>
</protein>
<reference evidence="3" key="1">
    <citation type="submission" date="2020-01" db="EMBL/GenBank/DDBJ databases">
        <authorList>
            <consortium name="DOE Joint Genome Institute"/>
            <person name="Haridas S."/>
            <person name="Albert R."/>
            <person name="Binder M."/>
            <person name="Bloem J."/>
            <person name="Labutti K."/>
            <person name="Salamov A."/>
            <person name="Andreopoulos B."/>
            <person name="Baker S.E."/>
            <person name="Barry K."/>
            <person name="Bills G."/>
            <person name="Bluhm B.H."/>
            <person name="Cannon C."/>
            <person name="Castanera R."/>
            <person name="Culley D.E."/>
            <person name="Daum C."/>
            <person name="Ezra D."/>
            <person name="Gonzalez J.B."/>
            <person name="Henrissat B."/>
            <person name="Kuo A."/>
            <person name="Liang C."/>
            <person name="Lipzen A."/>
            <person name="Lutzoni F."/>
            <person name="Magnuson J."/>
            <person name="Mondo S."/>
            <person name="Nolan M."/>
            <person name="Ohm R."/>
            <person name="Pangilinan J."/>
            <person name="Park H.-J."/>
            <person name="Ramirez L."/>
            <person name="Alfaro M."/>
            <person name="Sun H."/>
            <person name="Tritt A."/>
            <person name="Yoshinaga Y."/>
            <person name="Zwiers L.-H."/>
            <person name="Turgeon B.G."/>
            <person name="Goodwin S.B."/>
            <person name="Spatafora J.W."/>
            <person name="Crous P.W."/>
            <person name="Grigoriev I.V."/>
        </authorList>
    </citation>
    <scope>NUCLEOTIDE SEQUENCE</scope>
    <source>
        <strain evidence="3">IPT5</strain>
    </source>
</reference>
<feature type="signal peptide" evidence="2">
    <location>
        <begin position="1"/>
        <end position="22"/>
    </location>
</feature>
<organism evidence="3 4">
    <name type="scientific">Plenodomus tracheiphilus IPT5</name>
    <dbReference type="NCBI Taxonomy" id="1408161"/>
    <lineage>
        <taxon>Eukaryota</taxon>
        <taxon>Fungi</taxon>
        <taxon>Dikarya</taxon>
        <taxon>Ascomycota</taxon>
        <taxon>Pezizomycotina</taxon>
        <taxon>Dothideomycetes</taxon>
        <taxon>Pleosporomycetidae</taxon>
        <taxon>Pleosporales</taxon>
        <taxon>Pleosporineae</taxon>
        <taxon>Leptosphaeriaceae</taxon>
        <taxon>Plenodomus</taxon>
    </lineage>
</organism>
<name>A0A6A7BD46_9PLEO</name>
<evidence type="ECO:0000256" key="2">
    <source>
        <dbReference type="SAM" id="SignalP"/>
    </source>
</evidence>
<feature type="region of interest" description="Disordered" evidence="1">
    <location>
        <begin position="25"/>
        <end position="45"/>
    </location>
</feature>
<evidence type="ECO:0000256" key="1">
    <source>
        <dbReference type="SAM" id="MobiDB-lite"/>
    </source>
</evidence>
<dbReference type="AlphaFoldDB" id="A0A6A7BD46"/>
<keyword evidence="2" id="KW-0732">Signal</keyword>
<dbReference type="Proteomes" id="UP000799423">
    <property type="component" value="Unassembled WGS sequence"/>
</dbReference>
<feature type="chain" id="PRO_5025549949" evidence="2">
    <location>
        <begin position="23"/>
        <end position="172"/>
    </location>
</feature>